<reference evidence="2 3" key="1">
    <citation type="submission" date="2021-07" db="EMBL/GenBank/DDBJ databases">
        <title>The Aristolochia fimbriata genome: insights into angiosperm evolution, floral development and chemical biosynthesis.</title>
        <authorList>
            <person name="Jiao Y."/>
        </authorList>
    </citation>
    <scope>NUCLEOTIDE SEQUENCE [LARGE SCALE GENOMIC DNA]</scope>
    <source>
        <strain evidence="2">IBCAS-2021</strain>
        <tissue evidence="2">Leaf</tissue>
    </source>
</reference>
<organism evidence="2 3">
    <name type="scientific">Aristolochia fimbriata</name>
    <name type="common">White veined hardy Dutchman's pipe vine</name>
    <dbReference type="NCBI Taxonomy" id="158543"/>
    <lineage>
        <taxon>Eukaryota</taxon>
        <taxon>Viridiplantae</taxon>
        <taxon>Streptophyta</taxon>
        <taxon>Embryophyta</taxon>
        <taxon>Tracheophyta</taxon>
        <taxon>Spermatophyta</taxon>
        <taxon>Magnoliopsida</taxon>
        <taxon>Magnoliidae</taxon>
        <taxon>Piperales</taxon>
        <taxon>Aristolochiaceae</taxon>
        <taxon>Aristolochia</taxon>
    </lineage>
</organism>
<dbReference type="Pfam" id="PF05340">
    <property type="entry name" value="DUF740"/>
    <property type="match status" value="3"/>
</dbReference>
<protein>
    <submittedName>
        <fullName evidence="2">Uncharacterized protein</fullName>
    </submittedName>
</protein>
<dbReference type="InterPro" id="IPR008004">
    <property type="entry name" value="OCTOPUS-like"/>
</dbReference>
<feature type="compositionally biased region" description="Basic and acidic residues" evidence="1">
    <location>
        <begin position="497"/>
        <end position="509"/>
    </location>
</feature>
<dbReference type="AlphaFoldDB" id="A0AAV7DYW6"/>
<gene>
    <name evidence="2" type="ORF">H6P81_017220</name>
</gene>
<evidence type="ECO:0000313" key="3">
    <source>
        <dbReference type="Proteomes" id="UP000825729"/>
    </source>
</evidence>
<feature type="region of interest" description="Disordered" evidence="1">
    <location>
        <begin position="332"/>
        <end position="361"/>
    </location>
</feature>
<feature type="compositionally biased region" description="Basic and acidic residues" evidence="1">
    <location>
        <begin position="340"/>
        <end position="361"/>
    </location>
</feature>
<name>A0AAV7DYW6_ARIFI</name>
<evidence type="ECO:0000256" key="1">
    <source>
        <dbReference type="SAM" id="MobiDB-lite"/>
    </source>
</evidence>
<comment type="caution">
    <text evidence="2">The sequence shown here is derived from an EMBL/GenBank/DDBJ whole genome shotgun (WGS) entry which is preliminary data.</text>
</comment>
<evidence type="ECO:0000313" key="2">
    <source>
        <dbReference type="EMBL" id="KAG9441366.1"/>
    </source>
</evidence>
<dbReference type="Proteomes" id="UP000825729">
    <property type="component" value="Unassembled WGS sequence"/>
</dbReference>
<proteinExistence type="predicted"/>
<dbReference type="PANTHER" id="PTHR31659">
    <property type="entry name" value="PROTEIN: UPF0503-LIKE PROTEIN, PUTATIVE (DUF740)-RELATED"/>
    <property type="match status" value="1"/>
</dbReference>
<accession>A0AAV7DYW6</accession>
<dbReference type="EMBL" id="JAINDJ010000007">
    <property type="protein sequence ID" value="KAG9441366.1"/>
    <property type="molecule type" value="Genomic_DNA"/>
</dbReference>
<feature type="compositionally biased region" description="Gly residues" evidence="1">
    <location>
        <begin position="7"/>
        <end position="18"/>
    </location>
</feature>
<sequence length="713" mass="80966">MEKCGGKGKAGPGEGKSGTGERKKGFRTRPGKRKEKKRSPFRRGFDFEPPYLGCTVGEILSNNGFQGGILKKESEDTWHLTLLRKTHVKIRELRKSHRREYFGLFVRQEFFLQRRKSGESGGQIGISDVLSAQSALFFRFSVLWRLENLGLFFSEHDRIAEAWVVSCSFKSILAPGYDGFSAEWTPWVVRRNGNEMSGSWGRVAEKMNLDSSGVTRCRKHPTQVVTGFCSSCLVERLANVDSVERSPKPRFGDHRKPADCSLVAPELRRDSSDIRVRRTLLSLFQLDDGLDSESSSGLCKAENSVTNHKVNELENELTNGGSVSAMNSTVTFSQDPDVPQGDRVDETESRHAAKESMETRDCGLDLNSSSIEAEKRASVENENSKYRNGSFWSGSTFSRKLLRWKLLSACTKHLMQDKHFHGDLNVKQSETNQNFRHSCDQKISCDSSKVHWEDPRHSWDGVMMGKTFAPTFMGIEEDPNSSIFYSRRSLPGDATMDDPRLSTDTKDMYKTSTTTSSEEKPMGEPNEESQCEEVRQDLPIPKIRRRNHGWSKVWNKNITSPLRDLMHKRENVLERSLSESWREPHKKKIVESIGAENSVKLPRCNTGSVRRQHSSVRSKNIGTGEMLRFKPDLQKKKKEFMFGRSQSVHYSSPGNLDSGLLRFYLTPLRSSRRGARRRTSRSFARESGLGELSYYRPNLEDLGRRSSADAPPK</sequence>
<feature type="region of interest" description="Disordered" evidence="1">
    <location>
        <begin position="487"/>
        <end position="536"/>
    </location>
</feature>
<keyword evidence="3" id="KW-1185">Reference proteome</keyword>
<feature type="compositionally biased region" description="Basic residues" evidence="1">
    <location>
        <begin position="24"/>
        <end position="41"/>
    </location>
</feature>
<dbReference type="PANTHER" id="PTHR31659:SF25">
    <property type="entry name" value="OS03G0148400 PROTEIN"/>
    <property type="match status" value="1"/>
</dbReference>
<feature type="region of interest" description="Disordered" evidence="1">
    <location>
        <begin position="1"/>
        <end position="44"/>
    </location>
</feature>